<evidence type="ECO:0000313" key="3">
    <source>
        <dbReference type="Proteomes" id="UP000320176"/>
    </source>
</evidence>
<keyword evidence="3" id="KW-1185">Reference proteome</keyword>
<feature type="region of interest" description="Disordered" evidence="1">
    <location>
        <begin position="31"/>
        <end position="54"/>
    </location>
</feature>
<evidence type="ECO:0000313" key="2">
    <source>
        <dbReference type="EMBL" id="TWU02194.1"/>
    </source>
</evidence>
<proteinExistence type="predicted"/>
<dbReference type="EMBL" id="SJPN01000004">
    <property type="protein sequence ID" value="TWU02194.1"/>
    <property type="molecule type" value="Genomic_DNA"/>
</dbReference>
<gene>
    <name evidence="2" type="ORF">Pla52n_32430</name>
</gene>
<evidence type="ECO:0000256" key="1">
    <source>
        <dbReference type="SAM" id="MobiDB-lite"/>
    </source>
</evidence>
<reference evidence="2 3" key="1">
    <citation type="submission" date="2019-02" db="EMBL/GenBank/DDBJ databases">
        <title>Deep-cultivation of Planctomycetes and their phenomic and genomic characterization uncovers novel biology.</title>
        <authorList>
            <person name="Wiegand S."/>
            <person name="Jogler M."/>
            <person name="Boedeker C."/>
            <person name="Pinto D."/>
            <person name="Vollmers J."/>
            <person name="Rivas-Marin E."/>
            <person name="Kohn T."/>
            <person name="Peeters S.H."/>
            <person name="Heuer A."/>
            <person name="Rast P."/>
            <person name="Oberbeckmann S."/>
            <person name="Bunk B."/>
            <person name="Jeske O."/>
            <person name="Meyerdierks A."/>
            <person name="Storesund J.E."/>
            <person name="Kallscheuer N."/>
            <person name="Luecker S."/>
            <person name="Lage O.M."/>
            <person name="Pohl T."/>
            <person name="Merkel B.J."/>
            <person name="Hornburger P."/>
            <person name="Mueller R.-W."/>
            <person name="Bruemmer F."/>
            <person name="Labrenz M."/>
            <person name="Spormann A.M."/>
            <person name="Op Den Camp H."/>
            <person name="Overmann J."/>
            <person name="Amann R."/>
            <person name="Jetten M.S.M."/>
            <person name="Mascher T."/>
            <person name="Medema M.H."/>
            <person name="Devos D.P."/>
            <person name="Kaster A.-K."/>
            <person name="Ovreas L."/>
            <person name="Rohde M."/>
            <person name="Galperin M.Y."/>
            <person name="Jogler C."/>
        </authorList>
    </citation>
    <scope>NUCLEOTIDE SEQUENCE [LARGE SCALE GENOMIC DNA]</scope>
    <source>
        <strain evidence="2 3">Pla52n</strain>
    </source>
</reference>
<dbReference type="AlphaFoldDB" id="A0A5C6AVN8"/>
<protein>
    <submittedName>
        <fullName evidence="2">Uncharacterized protein</fullName>
    </submittedName>
</protein>
<sequence>MIVVRLSKSKTNTTIRPSTSQTPCAVLRNCSLSATPEGPEGRDRNLRSATAPHPKFEQPNLALVYVTIQLPPIEQWKPELAKLPKAQSDRVHEAGFYEMLSARITAHVLSRYPRE</sequence>
<name>A0A5C6AVN8_9BACT</name>
<dbReference type="Proteomes" id="UP000320176">
    <property type="component" value="Unassembled WGS sequence"/>
</dbReference>
<organism evidence="2 3">
    <name type="scientific">Stieleria varia</name>
    <dbReference type="NCBI Taxonomy" id="2528005"/>
    <lineage>
        <taxon>Bacteria</taxon>
        <taxon>Pseudomonadati</taxon>
        <taxon>Planctomycetota</taxon>
        <taxon>Planctomycetia</taxon>
        <taxon>Pirellulales</taxon>
        <taxon>Pirellulaceae</taxon>
        <taxon>Stieleria</taxon>
    </lineage>
</organism>
<comment type="caution">
    <text evidence="2">The sequence shown here is derived from an EMBL/GenBank/DDBJ whole genome shotgun (WGS) entry which is preliminary data.</text>
</comment>
<accession>A0A5C6AVN8</accession>